<dbReference type="PANTHER" id="PTHR30203">
    <property type="entry name" value="OUTER MEMBRANE CATION EFFLUX PROTEIN"/>
    <property type="match status" value="1"/>
</dbReference>
<protein>
    <submittedName>
        <fullName evidence="1">TolC family protein</fullName>
    </submittedName>
</protein>
<keyword evidence="2" id="KW-1185">Reference proteome</keyword>
<reference evidence="1 2" key="1">
    <citation type="submission" date="2019-11" db="EMBL/GenBank/DDBJ databases">
        <title>Pedobacter sp. HMF7056 Genome sequencing and assembly.</title>
        <authorList>
            <person name="Kang H."/>
            <person name="Kim H."/>
            <person name="Joh K."/>
        </authorList>
    </citation>
    <scope>NUCLEOTIDE SEQUENCE [LARGE SCALE GENOMIC DNA]</scope>
    <source>
        <strain evidence="1 2">HMF7056</strain>
    </source>
</reference>
<accession>A0A7K1XSQ4</accession>
<organism evidence="1 2">
    <name type="scientific">Hufsiella ginkgonis</name>
    <dbReference type="NCBI Taxonomy" id="2695274"/>
    <lineage>
        <taxon>Bacteria</taxon>
        <taxon>Pseudomonadati</taxon>
        <taxon>Bacteroidota</taxon>
        <taxon>Sphingobacteriia</taxon>
        <taxon>Sphingobacteriales</taxon>
        <taxon>Sphingobacteriaceae</taxon>
        <taxon>Hufsiella</taxon>
    </lineage>
</organism>
<dbReference type="InterPro" id="IPR010131">
    <property type="entry name" value="MdtP/NodT-like"/>
</dbReference>
<dbReference type="AlphaFoldDB" id="A0A7K1XSQ4"/>
<evidence type="ECO:0000313" key="1">
    <source>
        <dbReference type="EMBL" id="MXV14031.1"/>
    </source>
</evidence>
<proteinExistence type="predicted"/>
<dbReference type="Proteomes" id="UP000451233">
    <property type="component" value="Unassembled WGS sequence"/>
</dbReference>
<comment type="caution">
    <text evidence="1">The sequence shown here is derived from an EMBL/GenBank/DDBJ whole genome shotgun (WGS) entry which is preliminary data.</text>
</comment>
<dbReference type="GO" id="GO:0015562">
    <property type="term" value="F:efflux transmembrane transporter activity"/>
    <property type="evidence" value="ECO:0007669"/>
    <property type="project" value="InterPro"/>
</dbReference>
<evidence type="ECO:0000313" key="2">
    <source>
        <dbReference type="Proteomes" id="UP000451233"/>
    </source>
</evidence>
<dbReference type="EMBL" id="WVHS01000001">
    <property type="protein sequence ID" value="MXV14031.1"/>
    <property type="molecule type" value="Genomic_DNA"/>
</dbReference>
<dbReference type="SUPFAM" id="SSF56954">
    <property type="entry name" value="Outer membrane efflux proteins (OEP)"/>
    <property type="match status" value="1"/>
</dbReference>
<gene>
    <name evidence="1" type="ORF">GS398_01870</name>
</gene>
<dbReference type="RefSeq" id="WP_160905040.1">
    <property type="nucleotide sequence ID" value="NZ_WVHS01000001.1"/>
</dbReference>
<name>A0A7K1XSQ4_9SPHI</name>
<sequence length="421" mass="47745">MLILTYGRLWKFIFFSLFLGLCSLAELRAQERTLDFFLNQATKNSPLLRDLSGQQSALALDSILLRAQQRPQVKATSSGLYAPVIKGWGYDEALSNGQSLDALLGIDYVVMGKQRKNALFEALKIRGDSARYAVRITELDIRRSIAEQYIAAYASQQQALFSREVSALLGREDTILRTLTRANTYKQTDYLAFLVTFQQQKLAGRQAEISYKTDLATLYYLAGIADTITVPLSPPAFAETRPVSLPNSIFLQKFRLDSVRIEGERAAVDLAYKPQIGIFANAGYNSSFILQPYKNFGTSVGFSVSVPIYDGHQKRLQYSKLEIEDRTRAFYRDFFTVQQKQQIDLLNRQIAQTDQLFDEIGSQVRFAKGLVEADTRLLQTGDVTVADFIIAINGYMDAQNLYRQTVIDRLKLLNQLTYWNR</sequence>
<dbReference type="Gene3D" id="1.20.1600.10">
    <property type="entry name" value="Outer membrane efflux proteins (OEP)"/>
    <property type="match status" value="1"/>
</dbReference>